<keyword evidence="1" id="KW-0479">Metal-binding</keyword>
<feature type="region of interest" description="Disordered" evidence="2">
    <location>
        <begin position="70"/>
        <end position="91"/>
    </location>
</feature>
<name>A0ABQ9GIK4_9NEOP</name>
<proteinExistence type="predicted"/>
<dbReference type="PANTHER" id="PTHR42909">
    <property type="entry name" value="ZGC:136858"/>
    <property type="match status" value="1"/>
</dbReference>
<evidence type="ECO:0000313" key="3">
    <source>
        <dbReference type="EMBL" id="KAJ8871846.1"/>
    </source>
</evidence>
<dbReference type="EMBL" id="JARBHB010000012">
    <property type="protein sequence ID" value="KAJ8871846.1"/>
    <property type="molecule type" value="Genomic_DNA"/>
</dbReference>
<protein>
    <recommendedName>
        <fullName evidence="5">Carbohydrate kinase PfkB domain-containing protein</fullName>
    </recommendedName>
</protein>
<reference evidence="3 4" key="1">
    <citation type="submission" date="2023-02" db="EMBL/GenBank/DDBJ databases">
        <title>LHISI_Scaffold_Assembly.</title>
        <authorList>
            <person name="Stuart O.P."/>
            <person name="Cleave R."/>
            <person name="Magrath M.J.L."/>
            <person name="Mikheyev A.S."/>
        </authorList>
    </citation>
    <scope>NUCLEOTIDE SEQUENCE [LARGE SCALE GENOMIC DNA]</scope>
    <source>
        <strain evidence="3">Daus_M_001</strain>
        <tissue evidence="3">Leg muscle</tissue>
    </source>
</reference>
<dbReference type="InterPro" id="IPR029056">
    <property type="entry name" value="Ribokinase-like"/>
</dbReference>
<feature type="compositionally biased region" description="Basic and acidic residues" evidence="2">
    <location>
        <begin position="70"/>
        <end position="80"/>
    </location>
</feature>
<evidence type="ECO:0008006" key="5">
    <source>
        <dbReference type="Google" id="ProtNLM"/>
    </source>
</evidence>
<comment type="caution">
    <text evidence="3">The sequence shown here is derived from an EMBL/GenBank/DDBJ whole genome shotgun (WGS) entry which is preliminary data.</text>
</comment>
<dbReference type="SUPFAM" id="SSF53613">
    <property type="entry name" value="Ribokinase-like"/>
    <property type="match status" value="1"/>
</dbReference>
<evidence type="ECO:0000313" key="4">
    <source>
        <dbReference type="Proteomes" id="UP001159363"/>
    </source>
</evidence>
<feature type="compositionally biased region" description="Polar residues" evidence="2">
    <location>
        <begin position="28"/>
        <end position="39"/>
    </location>
</feature>
<keyword evidence="4" id="KW-1185">Reference proteome</keyword>
<feature type="region of interest" description="Disordered" evidence="2">
    <location>
        <begin position="14"/>
        <end position="46"/>
    </location>
</feature>
<organism evidence="3 4">
    <name type="scientific">Dryococelus australis</name>
    <dbReference type="NCBI Taxonomy" id="614101"/>
    <lineage>
        <taxon>Eukaryota</taxon>
        <taxon>Metazoa</taxon>
        <taxon>Ecdysozoa</taxon>
        <taxon>Arthropoda</taxon>
        <taxon>Hexapoda</taxon>
        <taxon>Insecta</taxon>
        <taxon>Pterygota</taxon>
        <taxon>Neoptera</taxon>
        <taxon>Polyneoptera</taxon>
        <taxon>Phasmatodea</taxon>
        <taxon>Verophasmatodea</taxon>
        <taxon>Anareolatae</taxon>
        <taxon>Phasmatidae</taxon>
        <taxon>Eurycanthinae</taxon>
        <taxon>Dryococelus</taxon>
    </lineage>
</organism>
<gene>
    <name evidence="3" type="ORF">PR048_028186</name>
</gene>
<accession>A0ABQ9GIK4</accession>
<sequence>MRVIELNIERRRNEGAGKREIPEETRRPTASSGTISTCGNPGVTRPGIEPDLIRTASNHDGNTVRLARRSDEALKRDGSTHRGLVQQSAGGVGRNLADALSKMGVSPQPLFVSAVGADANNSVVLDSLQHLVCGLVKRQGEATRREGKHRGVEPTYADQLARQWAVYSQMGLFVDHRSGMFYVYQDHKGIVVLEDERTAFYALILNSKGECLFGVGDMDIHGRLNPKLVSVARCLTVLFL</sequence>
<dbReference type="PANTHER" id="PTHR42909:SF1">
    <property type="entry name" value="CARBOHYDRATE KINASE PFKB DOMAIN-CONTAINING PROTEIN"/>
    <property type="match status" value="1"/>
</dbReference>
<dbReference type="Proteomes" id="UP001159363">
    <property type="component" value="Chromosome 11"/>
</dbReference>
<evidence type="ECO:0000256" key="1">
    <source>
        <dbReference type="ARBA" id="ARBA00022723"/>
    </source>
</evidence>
<evidence type="ECO:0000256" key="2">
    <source>
        <dbReference type="SAM" id="MobiDB-lite"/>
    </source>
</evidence>
<dbReference type="Gene3D" id="3.40.1190.20">
    <property type="match status" value="1"/>
</dbReference>
<feature type="compositionally biased region" description="Basic and acidic residues" evidence="2">
    <location>
        <begin position="14"/>
        <end position="27"/>
    </location>
</feature>